<dbReference type="Gene3D" id="3.90.550.50">
    <property type="match status" value="1"/>
</dbReference>
<dbReference type="InterPro" id="IPR002659">
    <property type="entry name" value="Glyco_trans_31"/>
</dbReference>
<evidence type="ECO:0000256" key="5">
    <source>
        <dbReference type="ARBA" id="ARBA00022692"/>
    </source>
</evidence>
<evidence type="ECO:0000313" key="12">
    <source>
        <dbReference type="Proteomes" id="UP000796761"/>
    </source>
</evidence>
<keyword evidence="5" id="KW-0812">Transmembrane</keyword>
<dbReference type="GO" id="GO:0006493">
    <property type="term" value="P:protein O-linked glycosylation"/>
    <property type="evidence" value="ECO:0007669"/>
    <property type="project" value="TreeGrafter"/>
</dbReference>
<dbReference type="PANTHER" id="PTHR11214">
    <property type="entry name" value="BETA-1,3-N-ACETYLGLUCOSAMINYLTRANSFERASE"/>
    <property type="match status" value="1"/>
</dbReference>
<evidence type="ECO:0000256" key="7">
    <source>
        <dbReference type="ARBA" id="ARBA00022989"/>
    </source>
</evidence>
<protein>
    <recommendedName>
        <fullName evidence="10">Hexosyltransferase</fullName>
        <ecNumber evidence="10">2.4.1.-</ecNumber>
    </recommendedName>
</protein>
<dbReference type="AlphaFoldDB" id="A0A8K1D6L2"/>
<dbReference type="PANTHER" id="PTHR11214:SF378">
    <property type="entry name" value="BETA-1,3-GALACTOSYLTRANSFERASE 4"/>
    <property type="match status" value="1"/>
</dbReference>
<keyword evidence="12" id="KW-1185">Reference proteome</keyword>
<dbReference type="EMBL" id="SWJQ01002932">
    <property type="protein sequence ID" value="TRZ06095.1"/>
    <property type="molecule type" value="Genomic_DNA"/>
</dbReference>
<dbReference type="OrthoDB" id="2139606at2759"/>
<evidence type="ECO:0000256" key="10">
    <source>
        <dbReference type="RuleBase" id="RU363063"/>
    </source>
</evidence>
<keyword evidence="9" id="KW-0472">Membrane</keyword>
<comment type="subcellular location">
    <subcellularLocation>
        <location evidence="1 10">Golgi apparatus membrane</location>
        <topology evidence="1 10">Single-pass type II membrane protein</topology>
    </subcellularLocation>
</comment>
<dbReference type="GO" id="GO:0000139">
    <property type="term" value="C:Golgi membrane"/>
    <property type="evidence" value="ECO:0007669"/>
    <property type="project" value="UniProtKB-SubCell"/>
</dbReference>
<comment type="similarity">
    <text evidence="2 10">Belongs to the glycosyltransferase 31 family.</text>
</comment>
<keyword evidence="6" id="KW-0735">Signal-anchor</keyword>
<evidence type="ECO:0000256" key="4">
    <source>
        <dbReference type="ARBA" id="ARBA00022679"/>
    </source>
</evidence>
<keyword evidence="4" id="KW-0808">Transferase</keyword>
<reference evidence="11" key="1">
    <citation type="submission" date="2019-04" db="EMBL/GenBank/DDBJ databases">
        <title>Genome assembly of Zosterops borbonicus 15179.</title>
        <authorList>
            <person name="Leroy T."/>
            <person name="Anselmetti Y."/>
            <person name="Tilak M.-K."/>
            <person name="Nabholz B."/>
        </authorList>
    </citation>
    <scope>NUCLEOTIDE SEQUENCE</scope>
    <source>
        <strain evidence="11">HGM_15179</strain>
        <tissue evidence="11">Muscle</tissue>
    </source>
</reference>
<evidence type="ECO:0000313" key="11">
    <source>
        <dbReference type="EMBL" id="TRZ06095.1"/>
    </source>
</evidence>
<comment type="caution">
    <text evidence="11">The sequence shown here is derived from an EMBL/GenBank/DDBJ whole genome shotgun (WGS) entry which is preliminary data.</text>
</comment>
<dbReference type="EC" id="2.4.1.-" evidence="10"/>
<keyword evidence="3 10" id="KW-0328">Glycosyltransferase</keyword>
<gene>
    <name evidence="11" type="ORF">HGM15179_021013</name>
</gene>
<evidence type="ECO:0000256" key="2">
    <source>
        <dbReference type="ARBA" id="ARBA00008661"/>
    </source>
</evidence>
<keyword evidence="7" id="KW-1133">Transmembrane helix</keyword>
<evidence type="ECO:0000256" key="8">
    <source>
        <dbReference type="ARBA" id="ARBA00023034"/>
    </source>
</evidence>
<accession>A0A8K1D6L2</accession>
<evidence type="ECO:0000256" key="1">
    <source>
        <dbReference type="ARBA" id="ARBA00004323"/>
    </source>
</evidence>
<organism evidence="11 12">
    <name type="scientific">Zosterops borbonicus</name>
    <dbReference type="NCBI Taxonomy" id="364589"/>
    <lineage>
        <taxon>Eukaryota</taxon>
        <taxon>Metazoa</taxon>
        <taxon>Chordata</taxon>
        <taxon>Craniata</taxon>
        <taxon>Vertebrata</taxon>
        <taxon>Euteleostomi</taxon>
        <taxon>Archelosauria</taxon>
        <taxon>Archosauria</taxon>
        <taxon>Dinosauria</taxon>
        <taxon>Saurischia</taxon>
        <taxon>Theropoda</taxon>
        <taxon>Coelurosauria</taxon>
        <taxon>Aves</taxon>
        <taxon>Neognathae</taxon>
        <taxon>Neoaves</taxon>
        <taxon>Telluraves</taxon>
        <taxon>Australaves</taxon>
        <taxon>Passeriformes</taxon>
        <taxon>Sylvioidea</taxon>
        <taxon>Zosteropidae</taxon>
        <taxon>Zosterops</taxon>
    </lineage>
</organism>
<sequence length="263" mass="28557">MGPRRRRWRRRAVKAALVAVGSALVVLRRLLAESRQHRDILQGDFRDSYANLTLKTLLLLSWARACCSGTPFLLKADDDVFVNVPAVATALSAWPAIPPRLYLGRVHWSVAPNRDPRSRHHVPVDVYPGSRFPPYCSGTAYVLSRQAAIAVLRGAAGLSPAVPEDVWVGLGAARAGLYPRHWARFGGSQRVPPGRCCLGRALLSGHRVRPPKMRRVWGEIAGGDGGCGGLMGWGALGVLRCRVMAWGDWLWGGGDGGDDVMGE</sequence>
<evidence type="ECO:0000256" key="3">
    <source>
        <dbReference type="ARBA" id="ARBA00022676"/>
    </source>
</evidence>
<dbReference type="Proteomes" id="UP000796761">
    <property type="component" value="Unassembled WGS sequence"/>
</dbReference>
<name>A0A8K1D6L2_9PASS</name>
<proteinExistence type="inferred from homology"/>
<evidence type="ECO:0000256" key="6">
    <source>
        <dbReference type="ARBA" id="ARBA00022968"/>
    </source>
</evidence>
<keyword evidence="8 10" id="KW-0333">Golgi apparatus</keyword>
<evidence type="ECO:0000256" key="9">
    <source>
        <dbReference type="ARBA" id="ARBA00023136"/>
    </source>
</evidence>
<dbReference type="GO" id="GO:0016758">
    <property type="term" value="F:hexosyltransferase activity"/>
    <property type="evidence" value="ECO:0007669"/>
    <property type="project" value="InterPro"/>
</dbReference>
<dbReference type="Pfam" id="PF01762">
    <property type="entry name" value="Galactosyl_T"/>
    <property type="match status" value="1"/>
</dbReference>